<reference evidence="5 6" key="1">
    <citation type="submission" date="2018-10" db="EMBL/GenBank/DDBJ databases">
        <title>Genomic Encyclopedia of Type Strains, Phase IV (KMG-IV): sequencing the most valuable type-strain genomes for metagenomic binning, comparative biology and taxonomic classification.</title>
        <authorList>
            <person name="Goeker M."/>
        </authorList>
    </citation>
    <scope>NUCLEOTIDE SEQUENCE [LARGE SCALE GENOMIC DNA]</scope>
    <source>
        <strain evidence="5 6">DSM 3303</strain>
    </source>
</reference>
<evidence type="ECO:0000313" key="5">
    <source>
        <dbReference type="EMBL" id="RKQ60045.1"/>
    </source>
</evidence>
<feature type="repeat" description="TPR" evidence="2">
    <location>
        <begin position="257"/>
        <end position="290"/>
    </location>
</feature>
<protein>
    <submittedName>
        <fullName evidence="5">Tetratricopeptide repeat protein</fullName>
    </submittedName>
</protein>
<feature type="modified residue" description="4-aspartylphosphate" evidence="1">
    <location>
        <position position="84"/>
    </location>
</feature>
<feature type="domain" description="Response regulatory" evidence="4">
    <location>
        <begin position="34"/>
        <end position="153"/>
    </location>
</feature>
<dbReference type="InterPro" id="IPR011006">
    <property type="entry name" value="CheY-like_superfamily"/>
</dbReference>
<keyword evidence="2" id="KW-0802">TPR repeat</keyword>
<keyword evidence="1" id="KW-0597">Phosphoprotein</keyword>
<evidence type="ECO:0000256" key="2">
    <source>
        <dbReference type="PROSITE-ProRule" id="PRU00339"/>
    </source>
</evidence>
<accession>A0A495BI75</accession>
<organism evidence="5 6">
    <name type="scientific">Vogesella indigofera</name>
    <name type="common">Pseudomonas indigofera</name>
    <dbReference type="NCBI Taxonomy" id="45465"/>
    <lineage>
        <taxon>Bacteria</taxon>
        <taxon>Pseudomonadati</taxon>
        <taxon>Pseudomonadota</taxon>
        <taxon>Betaproteobacteria</taxon>
        <taxon>Neisseriales</taxon>
        <taxon>Chromobacteriaceae</taxon>
        <taxon>Vogesella</taxon>
    </lineage>
</organism>
<gene>
    <name evidence="5" type="ORF">C8E02_1389</name>
</gene>
<comment type="caution">
    <text evidence="5">The sequence shown here is derived from an EMBL/GenBank/DDBJ whole genome shotgun (WGS) entry which is preliminary data.</text>
</comment>
<evidence type="ECO:0000256" key="1">
    <source>
        <dbReference type="PROSITE-ProRule" id="PRU00169"/>
    </source>
</evidence>
<dbReference type="Pfam" id="PF13181">
    <property type="entry name" value="TPR_8"/>
    <property type="match status" value="2"/>
</dbReference>
<dbReference type="SUPFAM" id="SSF52172">
    <property type="entry name" value="CheY-like"/>
    <property type="match status" value="1"/>
</dbReference>
<dbReference type="PANTHER" id="PTHR44998">
    <property type="match status" value="1"/>
</dbReference>
<dbReference type="SMART" id="SM00028">
    <property type="entry name" value="TPR"/>
    <property type="match status" value="4"/>
</dbReference>
<feature type="coiled-coil region" evidence="3">
    <location>
        <begin position="376"/>
        <end position="403"/>
    </location>
</feature>
<name>A0A495BI75_VOGIN</name>
<dbReference type="RefSeq" id="WP_120810198.1">
    <property type="nucleotide sequence ID" value="NZ_RBID01000013.1"/>
</dbReference>
<proteinExistence type="predicted"/>
<dbReference type="InterPro" id="IPR011990">
    <property type="entry name" value="TPR-like_helical_dom_sf"/>
</dbReference>
<sequence length="568" mass="64349">MSEQPIHSSTFNAITSVQKSRHHKEYSNPYAKKQFLIVDSVPEMQRALAMTLASFGAEKVEYAGKASDALVKLMRYDFDVVLCDFDLGTGNDGLYLLEEAKERNLLKQSCVFMIVSGERRAAKVISAAELVPDDYLLKPFTGEVLAERLERAMRRRDAFRFVDEALMNHEYLAAIDACNKKIGERSEFTLDFMKLKGSLSLKIGDYDTARALYEQVLKIRELPWAQLGMAKSLASLKQVEPALAMFHHIVMENEHVMEAYDWLARLYQGNHELAQAQQVLKRATELSPATVRRHKALAEVALENGDLAQAKDAYGTTLELSKASWHRNPVLYATLARTQLACGEKGEAMKTLASLRRDYKYKPEGEWMADVLDSQIQQHSGNKQQAEKLLQSAAERLPQLDQLSAEEKMEFARTCYAQGQKVLGDGVASQLIRNNHDNELLLQRLSTMFDQLGMADAGADLIMHNVQGMVDLNNKAVREAQAGEHDKAIAMFQQALQEMPDSIQLMLNLVNAVIAQVHLKGWHESHVRQAYDYLQKVRQVAPTNNKLQKLMQAWRLLIEQHDKREFLL</sequence>
<dbReference type="EMBL" id="RBID01000013">
    <property type="protein sequence ID" value="RKQ60045.1"/>
    <property type="molecule type" value="Genomic_DNA"/>
</dbReference>
<dbReference type="AlphaFoldDB" id="A0A495BI75"/>
<dbReference type="Gene3D" id="3.40.50.2300">
    <property type="match status" value="1"/>
</dbReference>
<dbReference type="PROSITE" id="PS50110">
    <property type="entry name" value="RESPONSE_REGULATORY"/>
    <property type="match status" value="1"/>
</dbReference>
<dbReference type="SUPFAM" id="SSF48452">
    <property type="entry name" value="TPR-like"/>
    <property type="match status" value="2"/>
</dbReference>
<dbReference type="PROSITE" id="PS50005">
    <property type="entry name" value="TPR"/>
    <property type="match status" value="1"/>
</dbReference>
<evidence type="ECO:0000256" key="3">
    <source>
        <dbReference type="SAM" id="Coils"/>
    </source>
</evidence>
<evidence type="ECO:0000313" key="6">
    <source>
        <dbReference type="Proteomes" id="UP000279384"/>
    </source>
</evidence>
<dbReference type="PANTHER" id="PTHR44998:SF1">
    <property type="entry name" value="UDP-N-ACETYLGLUCOSAMINE--PEPTIDE N-ACETYLGLUCOSAMINYLTRANSFERASE 110 KDA SUBUNIT"/>
    <property type="match status" value="1"/>
</dbReference>
<dbReference type="Gene3D" id="1.25.40.10">
    <property type="entry name" value="Tetratricopeptide repeat domain"/>
    <property type="match status" value="3"/>
</dbReference>
<dbReference type="InterPro" id="IPR019734">
    <property type="entry name" value="TPR_rpt"/>
</dbReference>
<dbReference type="Pfam" id="PF00072">
    <property type="entry name" value="Response_reg"/>
    <property type="match status" value="1"/>
</dbReference>
<dbReference type="InterPro" id="IPR001789">
    <property type="entry name" value="Sig_transdc_resp-reg_receiver"/>
</dbReference>
<evidence type="ECO:0000259" key="4">
    <source>
        <dbReference type="PROSITE" id="PS50110"/>
    </source>
</evidence>
<keyword evidence="3" id="KW-0175">Coiled coil</keyword>
<dbReference type="Proteomes" id="UP000279384">
    <property type="component" value="Unassembled WGS sequence"/>
</dbReference>
<dbReference type="GO" id="GO:0000160">
    <property type="term" value="P:phosphorelay signal transduction system"/>
    <property type="evidence" value="ECO:0007669"/>
    <property type="project" value="InterPro"/>
</dbReference>
<dbReference type="SMART" id="SM00448">
    <property type="entry name" value="REC"/>
    <property type="match status" value="1"/>
</dbReference>